<dbReference type="RefSeq" id="WP_309730651.1">
    <property type="nucleotide sequence ID" value="NZ_JAVDQA010000012.1"/>
</dbReference>
<evidence type="ECO:0000313" key="2">
    <source>
        <dbReference type="Proteomes" id="UP001257659"/>
    </source>
</evidence>
<dbReference type="Proteomes" id="UP001257659">
    <property type="component" value="Unassembled WGS sequence"/>
</dbReference>
<sequence length="93" mass="11056">MGKLWLGIIFILSFFRLQAEELKLDPIIFPNAEVVNENTFRIPFKLIDHLMVVEAELLDKKGNFIVDRRCRKSYFGIRWRRKCELCKNGKVIN</sequence>
<name>A0ABU1K9G0_9FLAO</name>
<comment type="caution">
    <text evidence="1">The sequence shown here is derived from an EMBL/GenBank/DDBJ whole genome shotgun (WGS) entry which is preliminary data.</text>
</comment>
<evidence type="ECO:0000313" key="1">
    <source>
        <dbReference type="EMBL" id="MDR6302231.1"/>
    </source>
</evidence>
<organism evidence="1 2">
    <name type="scientific">Mesonia maritima</name>
    <dbReference type="NCBI Taxonomy" id="1793873"/>
    <lineage>
        <taxon>Bacteria</taxon>
        <taxon>Pseudomonadati</taxon>
        <taxon>Bacteroidota</taxon>
        <taxon>Flavobacteriia</taxon>
        <taxon>Flavobacteriales</taxon>
        <taxon>Flavobacteriaceae</taxon>
        <taxon>Mesonia</taxon>
    </lineage>
</organism>
<proteinExistence type="predicted"/>
<reference evidence="1 2" key="1">
    <citation type="submission" date="2023-07" db="EMBL/GenBank/DDBJ databases">
        <title>Genomic Encyclopedia of Type Strains, Phase IV (KMG-IV): sequencing the most valuable type-strain genomes for metagenomic binning, comparative biology and taxonomic classification.</title>
        <authorList>
            <person name="Goeker M."/>
        </authorList>
    </citation>
    <scope>NUCLEOTIDE SEQUENCE [LARGE SCALE GENOMIC DNA]</scope>
    <source>
        <strain evidence="1 2">DSM 102814</strain>
    </source>
</reference>
<protein>
    <submittedName>
        <fullName evidence="1">Uncharacterized protein</fullName>
    </submittedName>
</protein>
<keyword evidence="2" id="KW-1185">Reference proteome</keyword>
<dbReference type="EMBL" id="JAVDQA010000012">
    <property type="protein sequence ID" value="MDR6302231.1"/>
    <property type="molecule type" value="Genomic_DNA"/>
</dbReference>
<accession>A0ABU1K9G0</accession>
<gene>
    <name evidence="1" type="ORF">GGR31_002910</name>
</gene>